<protein>
    <recommendedName>
        <fullName evidence="3">DUF4280 domain-containing protein</fullName>
    </recommendedName>
</protein>
<dbReference type="EMBL" id="BFAV01000028">
    <property type="protein sequence ID" value="GBF32342.1"/>
    <property type="molecule type" value="Genomic_DNA"/>
</dbReference>
<reference evidence="2" key="1">
    <citation type="submission" date="2018-02" db="EMBL/GenBank/DDBJ databases">
        <title>Genome sequence of Desulfocucumis palustris strain NAW-5.</title>
        <authorList>
            <person name="Watanabe M."/>
            <person name="Kojima H."/>
            <person name="Fukui M."/>
        </authorList>
    </citation>
    <scope>NUCLEOTIDE SEQUENCE [LARGE SCALE GENOMIC DNA]</scope>
    <source>
        <strain evidence="2">NAW-5</strain>
    </source>
</reference>
<evidence type="ECO:0000313" key="1">
    <source>
        <dbReference type="EMBL" id="GBF32342.1"/>
    </source>
</evidence>
<organism evidence="1 2">
    <name type="scientific">Desulfocucumis palustris</name>
    <dbReference type="NCBI Taxonomy" id="1898651"/>
    <lineage>
        <taxon>Bacteria</taxon>
        <taxon>Bacillati</taxon>
        <taxon>Bacillota</taxon>
        <taxon>Clostridia</taxon>
        <taxon>Eubacteriales</taxon>
        <taxon>Desulfocucumaceae</taxon>
        <taxon>Desulfocucumis</taxon>
    </lineage>
</organism>
<proteinExistence type="predicted"/>
<keyword evidence="2" id="KW-1185">Reference proteome</keyword>
<dbReference type="RefSeq" id="WP_104370889.1">
    <property type="nucleotide sequence ID" value="NZ_BFAV01000028.1"/>
</dbReference>
<sequence>MGVAVCGGANLQCSFGVAPSSLMILPKNRVMTTMPYANIMDNIPFVNILPFGMCSSIANPAVASATAAALGVLTPMPCTPVIPAPWVPGCPTVLVANMPALNNSSKLMCAYGGVIQIISPGQFKTMIP</sequence>
<dbReference type="OrthoDB" id="4825649at2"/>
<evidence type="ECO:0008006" key="3">
    <source>
        <dbReference type="Google" id="ProtNLM"/>
    </source>
</evidence>
<dbReference type="AlphaFoldDB" id="A0A2L2X8M2"/>
<name>A0A2L2X8M2_9FIRM</name>
<dbReference type="Pfam" id="PF14107">
    <property type="entry name" value="DUF4280"/>
    <property type="match status" value="1"/>
</dbReference>
<accession>A0A2L2X8M2</accession>
<dbReference type="InterPro" id="IPR025460">
    <property type="entry name" value="DUF4280"/>
</dbReference>
<evidence type="ECO:0000313" key="2">
    <source>
        <dbReference type="Proteomes" id="UP000239549"/>
    </source>
</evidence>
<gene>
    <name evidence="1" type="ORF">DCCM_0536</name>
</gene>
<dbReference type="Proteomes" id="UP000239549">
    <property type="component" value="Unassembled WGS sequence"/>
</dbReference>
<comment type="caution">
    <text evidence="1">The sequence shown here is derived from an EMBL/GenBank/DDBJ whole genome shotgun (WGS) entry which is preliminary data.</text>
</comment>